<protein>
    <submittedName>
        <fullName evidence="2">Transposase</fullName>
    </submittedName>
</protein>
<evidence type="ECO:0000259" key="1">
    <source>
        <dbReference type="Pfam" id="PF05598"/>
    </source>
</evidence>
<dbReference type="EMBL" id="LT984808">
    <property type="protein sequence ID" value="SPD62259.1"/>
    <property type="molecule type" value="Genomic_DNA"/>
</dbReference>
<gene>
    <name evidence="2" type="ORF">CBM2607_P10258</name>
</gene>
<dbReference type="Proteomes" id="UP000255168">
    <property type="component" value="Plasmid III"/>
</dbReference>
<dbReference type="InterPro" id="IPR008490">
    <property type="entry name" value="Transposase_InsH_N"/>
</dbReference>
<geneLocation type="plasmid" evidence="3">
    <name>iii</name>
</geneLocation>
<dbReference type="PANTHER" id="PTHR35604">
    <property type="entry name" value="TRANSPOSASE INSH FOR INSERTION SEQUENCE ELEMENT IS5A-RELATED"/>
    <property type="match status" value="1"/>
</dbReference>
<evidence type="ECO:0000313" key="2">
    <source>
        <dbReference type="EMBL" id="SPD62259.1"/>
    </source>
</evidence>
<sequence length="91" mass="11033">MRAMLLQVLYSIRSERQLMERTQYNLLFRWFIGLSMDDAVWVPTVFTKNRARLIQHDAVIEFFNEVLALAQRWRRKFGQSVKWKSWGLSRP</sequence>
<keyword evidence="2" id="KW-0614">Plasmid</keyword>
<accession>A0A375HVN7</accession>
<dbReference type="AlphaFoldDB" id="A0A375HVN7"/>
<organism evidence="2 3">
    <name type="scientific">Cupriavidus neocaledonicus</name>
    <dbReference type="NCBI Taxonomy" id="1040979"/>
    <lineage>
        <taxon>Bacteria</taxon>
        <taxon>Pseudomonadati</taxon>
        <taxon>Pseudomonadota</taxon>
        <taxon>Betaproteobacteria</taxon>
        <taxon>Burkholderiales</taxon>
        <taxon>Burkholderiaceae</taxon>
        <taxon>Cupriavidus</taxon>
    </lineage>
</organism>
<name>A0A375HVN7_9BURK</name>
<proteinExistence type="predicted"/>
<dbReference type="PANTHER" id="PTHR35604:SF2">
    <property type="entry name" value="TRANSPOSASE INSH FOR INSERTION SEQUENCE ELEMENT IS5A-RELATED"/>
    <property type="match status" value="1"/>
</dbReference>
<evidence type="ECO:0000313" key="3">
    <source>
        <dbReference type="Proteomes" id="UP000255168"/>
    </source>
</evidence>
<reference evidence="2 3" key="1">
    <citation type="submission" date="2018-01" db="EMBL/GenBank/DDBJ databases">
        <authorList>
            <person name="Clerissi C."/>
        </authorList>
    </citation>
    <scope>NUCLEOTIDE SEQUENCE [LARGE SCALE GENOMIC DNA]</scope>
    <source>
        <strain evidence="2">Cupriavidus taiwanensis STM 6160</strain>
        <plasmid evidence="3">iii</plasmid>
    </source>
</reference>
<feature type="domain" description="Transposase InsH N-terminal" evidence="1">
    <location>
        <begin position="2"/>
        <end position="52"/>
    </location>
</feature>
<dbReference type="Pfam" id="PF05598">
    <property type="entry name" value="DUF772"/>
    <property type="match status" value="1"/>
</dbReference>